<feature type="region of interest" description="Disordered" evidence="1">
    <location>
        <begin position="1"/>
        <end position="88"/>
    </location>
</feature>
<dbReference type="AlphaFoldDB" id="A0A6A5TZ80"/>
<evidence type="ECO:0000256" key="1">
    <source>
        <dbReference type="SAM" id="MobiDB-lite"/>
    </source>
</evidence>
<feature type="compositionally biased region" description="Basic and acidic residues" evidence="1">
    <location>
        <begin position="20"/>
        <end position="42"/>
    </location>
</feature>
<feature type="compositionally biased region" description="Polar residues" evidence="1">
    <location>
        <begin position="43"/>
        <end position="52"/>
    </location>
</feature>
<protein>
    <submittedName>
        <fullName evidence="2">Uncharacterized protein</fullName>
    </submittedName>
</protein>
<dbReference type="EMBL" id="ML976988">
    <property type="protein sequence ID" value="KAF1957748.1"/>
    <property type="molecule type" value="Genomic_DNA"/>
</dbReference>
<organism evidence="2 3">
    <name type="scientific">Byssothecium circinans</name>
    <dbReference type="NCBI Taxonomy" id="147558"/>
    <lineage>
        <taxon>Eukaryota</taxon>
        <taxon>Fungi</taxon>
        <taxon>Dikarya</taxon>
        <taxon>Ascomycota</taxon>
        <taxon>Pezizomycotina</taxon>
        <taxon>Dothideomycetes</taxon>
        <taxon>Pleosporomycetidae</taxon>
        <taxon>Pleosporales</taxon>
        <taxon>Massarineae</taxon>
        <taxon>Massarinaceae</taxon>
        <taxon>Byssothecium</taxon>
    </lineage>
</organism>
<sequence>MKPSIGSSDQVHRTTTTRSDLWDRTWRNDSDYDELEHMHRSPSDASTRPTSYKSKESALPLPPSSFHTTHPDSSLARPGDTAPPNSPFCLANSISGLAPQLRSHSYPSERKRVRDGISGFDRYAAAERLYNAYASREKMFLKNMDMNHLRNQNRVTMISIPQMRLDKVFRRFMRQGYAEEDTTKKFAIFPLLREGRGEGERGEEINF</sequence>
<accession>A0A6A5TZ80</accession>
<keyword evidence="3" id="KW-1185">Reference proteome</keyword>
<name>A0A6A5TZ80_9PLEO</name>
<dbReference type="Proteomes" id="UP000800035">
    <property type="component" value="Unassembled WGS sequence"/>
</dbReference>
<proteinExistence type="predicted"/>
<gene>
    <name evidence="2" type="ORF">CC80DRAFT_491115</name>
</gene>
<feature type="compositionally biased region" description="Polar residues" evidence="1">
    <location>
        <begin position="1"/>
        <end position="19"/>
    </location>
</feature>
<evidence type="ECO:0000313" key="2">
    <source>
        <dbReference type="EMBL" id="KAF1957748.1"/>
    </source>
</evidence>
<evidence type="ECO:0000313" key="3">
    <source>
        <dbReference type="Proteomes" id="UP000800035"/>
    </source>
</evidence>
<reference evidence="2" key="1">
    <citation type="journal article" date="2020" name="Stud. Mycol.">
        <title>101 Dothideomycetes genomes: a test case for predicting lifestyles and emergence of pathogens.</title>
        <authorList>
            <person name="Haridas S."/>
            <person name="Albert R."/>
            <person name="Binder M."/>
            <person name="Bloem J."/>
            <person name="Labutti K."/>
            <person name="Salamov A."/>
            <person name="Andreopoulos B."/>
            <person name="Baker S."/>
            <person name="Barry K."/>
            <person name="Bills G."/>
            <person name="Bluhm B."/>
            <person name="Cannon C."/>
            <person name="Castanera R."/>
            <person name="Culley D."/>
            <person name="Daum C."/>
            <person name="Ezra D."/>
            <person name="Gonzalez J."/>
            <person name="Henrissat B."/>
            <person name="Kuo A."/>
            <person name="Liang C."/>
            <person name="Lipzen A."/>
            <person name="Lutzoni F."/>
            <person name="Magnuson J."/>
            <person name="Mondo S."/>
            <person name="Nolan M."/>
            <person name="Ohm R."/>
            <person name="Pangilinan J."/>
            <person name="Park H.-J."/>
            <person name="Ramirez L."/>
            <person name="Alfaro M."/>
            <person name="Sun H."/>
            <person name="Tritt A."/>
            <person name="Yoshinaga Y."/>
            <person name="Zwiers L.-H."/>
            <person name="Turgeon B."/>
            <person name="Goodwin S."/>
            <person name="Spatafora J."/>
            <person name="Crous P."/>
            <person name="Grigoriev I."/>
        </authorList>
    </citation>
    <scope>NUCLEOTIDE SEQUENCE</scope>
    <source>
        <strain evidence="2">CBS 675.92</strain>
    </source>
</reference>